<dbReference type="OrthoDB" id="2506647at2759"/>
<keyword evidence="3" id="KW-1185">Reference proteome</keyword>
<dbReference type="STRING" id="13706.A0A1X2HHK7"/>
<dbReference type="Proteomes" id="UP000242180">
    <property type="component" value="Unassembled WGS sequence"/>
</dbReference>
<dbReference type="Gene3D" id="3.90.280.10">
    <property type="entry name" value="PEBP-like"/>
    <property type="match status" value="1"/>
</dbReference>
<accession>A0A1X2HHK7</accession>
<dbReference type="PANTHER" id="PTHR11362">
    <property type="entry name" value="PHOSPHATIDYLETHANOLAMINE-BINDING PROTEIN"/>
    <property type="match status" value="1"/>
</dbReference>
<dbReference type="AlphaFoldDB" id="A0A1X2HHK7"/>
<evidence type="ECO:0000313" key="2">
    <source>
        <dbReference type="EMBL" id="ORY97916.1"/>
    </source>
</evidence>
<evidence type="ECO:0000256" key="1">
    <source>
        <dbReference type="SAM" id="MobiDB-lite"/>
    </source>
</evidence>
<dbReference type="Pfam" id="PF01161">
    <property type="entry name" value="PBP"/>
    <property type="match status" value="1"/>
</dbReference>
<dbReference type="EMBL" id="MCGN01000004">
    <property type="protein sequence ID" value="ORY97916.1"/>
    <property type="molecule type" value="Genomic_DNA"/>
</dbReference>
<dbReference type="InterPro" id="IPR035810">
    <property type="entry name" value="PEBP_euk"/>
</dbReference>
<dbReference type="PANTHER" id="PTHR11362:SF82">
    <property type="entry name" value="PHOSPHATIDYLETHANOLAMINE-BINDING PROTEIN 4"/>
    <property type="match status" value="1"/>
</dbReference>
<gene>
    <name evidence="2" type="ORF">BCR43DRAFT_514274</name>
</gene>
<dbReference type="InParanoid" id="A0A1X2HHK7"/>
<name>A0A1X2HHK7_SYNRA</name>
<evidence type="ECO:0000313" key="3">
    <source>
        <dbReference type="Proteomes" id="UP000242180"/>
    </source>
</evidence>
<comment type="caution">
    <text evidence="2">The sequence shown here is derived from an EMBL/GenBank/DDBJ whole genome shotgun (WGS) entry which is preliminary data.</text>
</comment>
<organism evidence="2 3">
    <name type="scientific">Syncephalastrum racemosum</name>
    <name type="common">Filamentous fungus</name>
    <dbReference type="NCBI Taxonomy" id="13706"/>
    <lineage>
        <taxon>Eukaryota</taxon>
        <taxon>Fungi</taxon>
        <taxon>Fungi incertae sedis</taxon>
        <taxon>Mucoromycota</taxon>
        <taxon>Mucoromycotina</taxon>
        <taxon>Mucoromycetes</taxon>
        <taxon>Mucorales</taxon>
        <taxon>Syncephalastraceae</taxon>
        <taxon>Syncephalastrum</taxon>
    </lineage>
</organism>
<feature type="compositionally biased region" description="Low complexity" evidence="1">
    <location>
        <begin position="194"/>
        <end position="208"/>
    </location>
</feature>
<dbReference type="SUPFAM" id="SSF49777">
    <property type="entry name" value="PEBP-like"/>
    <property type="match status" value="1"/>
</dbReference>
<dbReference type="InterPro" id="IPR036610">
    <property type="entry name" value="PEBP-like_sf"/>
</dbReference>
<proteinExistence type="predicted"/>
<dbReference type="InterPro" id="IPR008914">
    <property type="entry name" value="PEBP"/>
</dbReference>
<reference evidence="2 3" key="1">
    <citation type="submission" date="2016-07" db="EMBL/GenBank/DDBJ databases">
        <title>Pervasive Adenine N6-methylation of Active Genes in Fungi.</title>
        <authorList>
            <consortium name="DOE Joint Genome Institute"/>
            <person name="Mondo S.J."/>
            <person name="Dannebaum R.O."/>
            <person name="Kuo R.C."/>
            <person name="Labutti K."/>
            <person name="Haridas S."/>
            <person name="Kuo A."/>
            <person name="Salamov A."/>
            <person name="Ahrendt S.R."/>
            <person name="Lipzen A."/>
            <person name="Sullivan W."/>
            <person name="Andreopoulos W.B."/>
            <person name="Clum A."/>
            <person name="Lindquist E."/>
            <person name="Daum C."/>
            <person name="Ramamoorthy G.K."/>
            <person name="Gryganskyi A."/>
            <person name="Culley D."/>
            <person name="Magnuson J.K."/>
            <person name="James T.Y."/>
            <person name="O'Malley M.A."/>
            <person name="Stajich J.E."/>
            <person name="Spatafora J.W."/>
            <person name="Visel A."/>
            <person name="Grigoriev I.V."/>
        </authorList>
    </citation>
    <scope>NUCLEOTIDE SEQUENCE [LARGE SCALE GENOMIC DNA]</scope>
    <source>
        <strain evidence="2 3">NRRL 2496</strain>
    </source>
</reference>
<protein>
    <submittedName>
        <fullName evidence="2">Phosphatidylethanolamine-binding protein</fullName>
    </submittedName>
</protein>
<feature type="region of interest" description="Disordered" evidence="1">
    <location>
        <begin position="178"/>
        <end position="221"/>
    </location>
</feature>
<dbReference type="CDD" id="cd00866">
    <property type="entry name" value="PEBP_euk"/>
    <property type="match status" value="1"/>
</dbReference>
<sequence>MKTDLRNAKVVPDILPEFEPTSFMKITYHQEKMVQAGEELRPDEVVEMPHIWFPAPNKDKHYTIAMIDADAEVPQVRHWIATNIDGGKPGTDMRDQTSLHTYTPYHGPTPPAGSGIHRYVFTLFEQPTVNQTFVPELENPEIHRAFFDLKKFIADNQLTPVAASYIMVQHEDGYDGEYQQRHNQTTGGDTRKQVVSSASASASVSSSAEARATVPLSHKNY</sequence>